<evidence type="ECO:0000313" key="2">
    <source>
        <dbReference type="EMBL" id="SDW64748.1"/>
    </source>
</evidence>
<evidence type="ECO:0000313" key="3">
    <source>
        <dbReference type="Proteomes" id="UP000183454"/>
    </source>
</evidence>
<keyword evidence="1" id="KW-1003">Cell membrane</keyword>
<dbReference type="EMBL" id="FNNH01000020">
    <property type="protein sequence ID" value="SDW64748.1"/>
    <property type="molecule type" value="Genomic_DNA"/>
</dbReference>
<sequence>MLRLMIGLIKLYQYCISPFFPPSCRFSPTCSNYASEALTKYGLIKGMRLSIGRILRCHPWNHGGYDPVP</sequence>
<dbReference type="InterPro" id="IPR002696">
    <property type="entry name" value="Membr_insert_effic_factor_YidD"/>
</dbReference>
<reference evidence="2 3" key="1">
    <citation type="submission" date="2016-10" db="EMBL/GenBank/DDBJ databases">
        <authorList>
            <person name="de Groot N.N."/>
        </authorList>
    </citation>
    <scope>NUCLEOTIDE SEQUENCE [LARGE SCALE GENOMIC DNA]</scope>
    <source>
        <strain evidence="2 3">Nm110</strain>
    </source>
</reference>
<dbReference type="AlphaFoldDB" id="A0A1H2V8P6"/>
<dbReference type="RefSeq" id="WP_074667076.1">
    <property type="nucleotide sequence ID" value="NZ_CBDIPD010000049.1"/>
</dbReference>
<dbReference type="NCBIfam" id="TIGR00278">
    <property type="entry name" value="membrane protein insertion efficiency factor YidD"/>
    <property type="match status" value="1"/>
</dbReference>
<gene>
    <name evidence="2" type="ORF">SAMN05421882_102025</name>
</gene>
<dbReference type="GO" id="GO:0005886">
    <property type="term" value="C:plasma membrane"/>
    <property type="evidence" value="ECO:0007669"/>
    <property type="project" value="UniProtKB-SubCell"/>
</dbReference>
<dbReference type="PANTHER" id="PTHR33383:SF1">
    <property type="entry name" value="MEMBRANE PROTEIN INSERTION EFFICIENCY FACTOR-RELATED"/>
    <property type="match status" value="1"/>
</dbReference>
<accession>A0A1H2V8P6</accession>
<dbReference type="Pfam" id="PF01809">
    <property type="entry name" value="YidD"/>
    <property type="match status" value="1"/>
</dbReference>
<proteinExistence type="inferred from homology"/>
<evidence type="ECO:0000256" key="1">
    <source>
        <dbReference type="HAMAP-Rule" id="MF_00386"/>
    </source>
</evidence>
<name>A0A1H2V8P6_9PROT</name>
<dbReference type="SMART" id="SM01234">
    <property type="entry name" value="Haemolytic"/>
    <property type="match status" value="1"/>
</dbReference>
<dbReference type="PANTHER" id="PTHR33383">
    <property type="entry name" value="MEMBRANE PROTEIN INSERTION EFFICIENCY FACTOR-RELATED"/>
    <property type="match status" value="1"/>
</dbReference>
<comment type="function">
    <text evidence="1">Could be involved in insertion of integral membrane proteins into the membrane.</text>
</comment>
<protein>
    <recommendedName>
        <fullName evidence="1">Putative membrane protein insertion efficiency factor</fullName>
    </recommendedName>
</protein>
<organism evidence="2 3">
    <name type="scientific">Nitrosomonas communis</name>
    <dbReference type="NCBI Taxonomy" id="44574"/>
    <lineage>
        <taxon>Bacteria</taxon>
        <taxon>Pseudomonadati</taxon>
        <taxon>Pseudomonadota</taxon>
        <taxon>Betaproteobacteria</taxon>
        <taxon>Nitrosomonadales</taxon>
        <taxon>Nitrosomonadaceae</taxon>
        <taxon>Nitrosomonas</taxon>
    </lineage>
</organism>
<dbReference type="HAMAP" id="MF_00386">
    <property type="entry name" value="UPF0161_YidD"/>
    <property type="match status" value="1"/>
</dbReference>
<dbReference type="Proteomes" id="UP000183454">
    <property type="component" value="Unassembled WGS sequence"/>
</dbReference>
<comment type="similarity">
    <text evidence="1">Belongs to the UPF0161 family.</text>
</comment>
<keyword evidence="1" id="KW-0472">Membrane</keyword>
<comment type="subcellular location">
    <subcellularLocation>
        <location evidence="1">Cell membrane</location>
        <topology evidence="1">Peripheral membrane protein</topology>
        <orientation evidence="1">Cytoplasmic side</orientation>
    </subcellularLocation>
</comment>